<dbReference type="Proteomes" id="UP000251088">
    <property type="component" value="Unassembled WGS sequence"/>
</dbReference>
<dbReference type="AlphaFoldDB" id="A0A2X3E1Z1"/>
<organism evidence="2 3">
    <name type="scientific">Klebsiella pneumoniae</name>
    <dbReference type="NCBI Taxonomy" id="573"/>
    <lineage>
        <taxon>Bacteria</taxon>
        <taxon>Pseudomonadati</taxon>
        <taxon>Pseudomonadota</taxon>
        <taxon>Gammaproteobacteria</taxon>
        <taxon>Enterobacterales</taxon>
        <taxon>Enterobacteriaceae</taxon>
        <taxon>Klebsiella/Raoultella group</taxon>
        <taxon>Klebsiella</taxon>
        <taxon>Klebsiella pneumoniae complex</taxon>
    </lineage>
</organism>
<reference evidence="2 3" key="1">
    <citation type="submission" date="2018-06" db="EMBL/GenBank/DDBJ databases">
        <authorList>
            <consortium name="Pathogen Informatics"/>
            <person name="Doyle S."/>
        </authorList>
    </citation>
    <scope>NUCLEOTIDE SEQUENCE [LARGE SCALE GENOMIC DNA]</scope>
    <source>
        <strain evidence="2 3">NCTC9128</strain>
    </source>
</reference>
<gene>
    <name evidence="2" type="primary">pifC_2</name>
    <name evidence="2" type="ORF">NCTC9128_00362</name>
</gene>
<sequence>MEEFDRFRAALRPVVDQMYAEHLLRPLESDCFELADIPDANLSEIFTLPRLKTIFPLVLRGLGWTEQKATALAQELRPVISAVTETIGAGTLRLDIRIDGQPPENARGPGTPRPVCTC</sequence>
<evidence type="ECO:0000313" key="3">
    <source>
        <dbReference type="Proteomes" id="UP000251088"/>
    </source>
</evidence>
<feature type="region of interest" description="Disordered" evidence="1">
    <location>
        <begin position="99"/>
        <end position="118"/>
    </location>
</feature>
<evidence type="ECO:0000313" key="2">
    <source>
        <dbReference type="EMBL" id="SQC05779.1"/>
    </source>
</evidence>
<name>A0A2X3E1Z1_KLEPN</name>
<proteinExistence type="predicted"/>
<dbReference type="EMBL" id="UAWN01000002">
    <property type="protein sequence ID" value="SQC05779.1"/>
    <property type="molecule type" value="Genomic_DNA"/>
</dbReference>
<protein>
    <submittedName>
        <fullName evidence="2">PifC</fullName>
    </submittedName>
</protein>
<evidence type="ECO:0000256" key="1">
    <source>
        <dbReference type="SAM" id="MobiDB-lite"/>
    </source>
</evidence>
<accession>A0A2X3E1Z1</accession>